<dbReference type="PROSITE" id="PS51898">
    <property type="entry name" value="TYR_RECOMBINASE"/>
    <property type="match status" value="1"/>
</dbReference>
<comment type="caution">
    <text evidence="8">The sequence shown here is derived from an EMBL/GenBank/DDBJ whole genome shotgun (WGS) entry which is preliminary data.</text>
</comment>
<dbReference type="InterPro" id="IPR046668">
    <property type="entry name" value="DUF6538"/>
</dbReference>
<dbReference type="PANTHER" id="PTHR30349">
    <property type="entry name" value="PHAGE INTEGRASE-RELATED"/>
    <property type="match status" value="1"/>
</dbReference>
<evidence type="ECO:0000256" key="5">
    <source>
        <dbReference type="PROSITE-ProRule" id="PRU01248"/>
    </source>
</evidence>
<dbReference type="InterPro" id="IPR010998">
    <property type="entry name" value="Integrase_recombinase_N"/>
</dbReference>
<dbReference type="SUPFAM" id="SSF56349">
    <property type="entry name" value="DNA breaking-rejoining enzymes"/>
    <property type="match status" value="1"/>
</dbReference>
<evidence type="ECO:0000313" key="8">
    <source>
        <dbReference type="EMBL" id="MFC5549524.1"/>
    </source>
</evidence>
<dbReference type="PROSITE" id="PS51900">
    <property type="entry name" value="CB"/>
    <property type="match status" value="1"/>
</dbReference>
<dbReference type="PANTHER" id="PTHR30349:SF41">
    <property type="entry name" value="INTEGRASE_RECOMBINASE PROTEIN MJ0367-RELATED"/>
    <property type="match status" value="1"/>
</dbReference>
<comment type="similarity">
    <text evidence="1">Belongs to the 'phage' integrase family.</text>
</comment>
<keyword evidence="4" id="KW-0233">DNA recombination</keyword>
<dbReference type="EMBL" id="JBHSMZ010000008">
    <property type="protein sequence ID" value="MFC5549524.1"/>
    <property type="molecule type" value="Genomic_DNA"/>
</dbReference>
<evidence type="ECO:0000256" key="3">
    <source>
        <dbReference type="ARBA" id="ARBA00023125"/>
    </source>
</evidence>
<dbReference type="CDD" id="cd01184">
    <property type="entry name" value="INT_C_like_1"/>
    <property type="match status" value="1"/>
</dbReference>
<evidence type="ECO:0000259" key="6">
    <source>
        <dbReference type="PROSITE" id="PS51898"/>
    </source>
</evidence>
<keyword evidence="2" id="KW-0229">DNA integration</keyword>
<keyword evidence="9" id="KW-1185">Reference proteome</keyword>
<evidence type="ECO:0000256" key="4">
    <source>
        <dbReference type="ARBA" id="ARBA00023172"/>
    </source>
</evidence>
<dbReference type="InterPro" id="IPR013762">
    <property type="entry name" value="Integrase-like_cat_sf"/>
</dbReference>
<evidence type="ECO:0000313" key="9">
    <source>
        <dbReference type="Proteomes" id="UP001596086"/>
    </source>
</evidence>
<keyword evidence="3 5" id="KW-0238">DNA-binding</keyword>
<dbReference type="RefSeq" id="WP_379771580.1">
    <property type="nucleotide sequence ID" value="NZ_JBHSMZ010000008.1"/>
</dbReference>
<dbReference type="Pfam" id="PF20172">
    <property type="entry name" value="DUF6538"/>
    <property type="match status" value="1"/>
</dbReference>
<dbReference type="InterPro" id="IPR044068">
    <property type="entry name" value="CB"/>
</dbReference>
<dbReference type="InterPro" id="IPR002104">
    <property type="entry name" value="Integrase_catalytic"/>
</dbReference>
<reference evidence="9" key="1">
    <citation type="journal article" date="2019" name="Int. J. Syst. Evol. Microbiol.">
        <title>The Global Catalogue of Microorganisms (GCM) 10K type strain sequencing project: providing services to taxonomists for standard genome sequencing and annotation.</title>
        <authorList>
            <consortium name="The Broad Institute Genomics Platform"/>
            <consortium name="The Broad Institute Genome Sequencing Center for Infectious Disease"/>
            <person name="Wu L."/>
            <person name="Ma J."/>
        </authorList>
    </citation>
    <scope>NUCLEOTIDE SEQUENCE [LARGE SCALE GENOMIC DNA]</scope>
    <source>
        <strain evidence="9">CGMCC 4.5798</strain>
    </source>
</reference>
<dbReference type="Gene3D" id="1.10.150.130">
    <property type="match status" value="1"/>
</dbReference>
<evidence type="ECO:0000256" key="1">
    <source>
        <dbReference type="ARBA" id="ARBA00008857"/>
    </source>
</evidence>
<evidence type="ECO:0000259" key="7">
    <source>
        <dbReference type="PROSITE" id="PS51900"/>
    </source>
</evidence>
<name>A0ABW0RXL6_9BURK</name>
<proteinExistence type="inferred from homology"/>
<dbReference type="InterPro" id="IPR050090">
    <property type="entry name" value="Tyrosine_recombinase_XerCD"/>
</dbReference>
<dbReference type="Proteomes" id="UP001596086">
    <property type="component" value="Unassembled WGS sequence"/>
</dbReference>
<feature type="domain" description="Core-binding (CB)" evidence="7">
    <location>
        <begin position="157"/>
        <end position="264"/>
    </location>
</feature>
<accession>A0ABW0RXL6</accession>
<protein>
    <submittedName>
        <fullName evidence="8">DUF6538 domain-containing protein</fullName>
    </submittedName>
</protein>
<dbReference type="InterPro" id="IPR011010">
    <property type="entry name" value="DNA_brk_join_enz"/>
</dbReference>
<sequence length="535" mass="59653">MAIKLPSHLHRARSGILHFRIAIPPDLYRHFTIREIYRSLRTASVHEAVPTAQALARAAKRVFLQLRAQSMSSSKKPLAGPSDDSEWGVISEISFDEFMRPKLKLTPEPEDTPEDRVQAQVEFMQAVGIAGAGAATSASSPPSVSTATGTTIGANAQFLSDYVERYLAYVLAHNKPTEKTLDSYRAAISLFIDIIGDKPLHALSVADQNRFEDVIRKVPVNRTKLAIARMLNIDEMTALDVPKLSPQTAKNTAQRTNNFLSWAFRREGNKPPFELMGNVRIKERAKTVHRRAFTDDELHTLFSPTTYAQGRQQSPYMYWLPLIGLHTGMRLNEIAQLALADIGAQGGIACFHVTDDGDDEREGRRAKRVKTDAGRRIVPVHHALLNLGLLEYVQTVRQDGHSFLFPELTGGRDGPGQPASKQFARYCDRVGLKDPDLVFHSFRHGAVGRMRAAGIAKELRMIVVGHSPADDVHDGYGDIKNDFSIVDRKAAIDALKFDNVLDYDRLRLLHPTLAELRQAVTRARNRTRDTVSKFA</sequence>
<gene>
    <name evidence="8" type="ORF">ACFPO9_13490</name>
</gene>
<feature type="domain" description="Tyr recombinase" evidence="6">
    <location>
        <begin position="288"/>
        <end position="493"/>
    </location>
</feature>
<evidence type="ECO:0000256" key="2">
    <source>
        <dbReference type="ARBA" id="ARBA00022908"/>
    </source>
</evidence>
<dbReference type="Pfam" id="PF00589">
    <property type="entry name" value="Phage_integrase"/>
    <property type="match status" value="1"/>
</dbReference>
<organism evidence="8 9">
    <name type="scientific">Massilia aerilata</name>
    <dbReference type="NCBI Taxonomy" id="453817"/>
    <lineage>
        <taxon>Bacteria</taxon>
        <taxon>Pseudomonadati</taxon>
        <taxon>Pseudomonadota</taxon>
        <taxon>Betaproteobacteria</taxon>
        <taxon>Burkholderiales</taxon>
        <taxon>Oxalobacteraceae</taxon>
        <taxon>Telluria group</taxon>
        <taxon>Massilia</taxon>
    </lineage>
</organism>
<dbReference type="Gene3D" id="1.10.443.10">
    <property type="entry name" value="Intergrase catalytic core"/>
    <property type="match status" value="1"/>
</dbReference>